<evidence type="ECO:0000313" key="3">
    <source>
        <dbReference type="EMBL" id="GEU84759.1"/>
    </source>
</evidence>
<dbReference type="EMBL" id="BKCJ010008963">
    <property type="protein sequence ID" value="GEU84759.1"/>
    <property type="molecule type" value="Genomic_DNA"/>
</dbReference>
<sequence length="613" mass="71237">MLRKKNVEIEAKRIAEEEGEEEATNDKEEEAEETIDNVGNMEKDVEKYKEDVEATSADEEANFVEEQASEQADNEEDAEENDDVNQVLNNIQTMPFLNTTKRSNKNQVGKGFTKKVLDESLSEMNKEVKKKKKEEQIEKKSNEKTLKINNKRKLKEVKSKNPKKNKSNKKEMKCTGKTKKSGRHEKVNMKESDGEESEVEKHKEEIAKEEEENYSNSEDEEELKKVTKGKMEKGHKKPSKRVKYPTCSTRSSPKHLFDAMSDLSKERKRCLKQMGFERYIQFPIVELPSKLAYHVIENFHSPSMELRLQKGSIKATRQKVNDILGIPMGTRKFQDLEKRPDNDPFIDEWEAQYNHLEKPTPRAIALQMSGTTKADFMFKINFLTLLGSTMGTLENGGRVPKKLVKCIKEETDVSDIDWCGYILDCLRDKHHGDFDPDEDQNGIDLYKGFDVYIKPLRERKPVTKEYKKLFRDAEFNLYDSSMDEYSESESDADNNKKNDNEEASIADAKKKKEKEKRNDISKGTKEVGSEHKGDEEDVQDDLNNEHEFEKLTGDDREVAFLMEVDETENEKEKQTKNVKEQQEEKKEKQAEKQEKQDDIRKGIEQSRSETKKQ</sequence>
<feature type="compositionally biased region" description="Basic and acidic residues" evidence="2">
    <location>
        <begin position="41"/>
        <end position="52"/>
    </location>
</feature>
<feature type="compositionally biased region" description="Basic residues" evidence="2">
    <location>
        <begin position="149"/>
        <end position="167"/>
    </location>
</feature>
<comment type="caution">
    <text evidence="3">The sequence shown here is derived from an EMBL/GenBank/DDBJ whole genome shotgun (WGS) entry which is preliminary data.</text>
</comment>
<gene>
    <name evidence="3" type="ORF">Tci_056737</name>
</gene>
<feature type="compositionally biased region" description="Acidic residues" evidence="2">
    <location>
        <begin position="17"/>
        <end position="35"/>
    </location>
</feature>
<proteinExistence type="predicted"/>
<feature type="compositionally biased region" description="Basic and acidic residues" evidence="2">
    <location>
        <begin position="570"/>
        <end position="613"/>
    </location>
</feature>
<feature type="compositionally biased region" description="Basic and acidic residues" evidence="2">
    <location>
        <begin position="507"/>
        <end position="534"/>
    </location>
</feature>
<feature type="compositionally biased region" description="Basic and acidic residues" evidence="2">
    <location>
        <begin position="222"/>
        <end position="232"/>
    </location>
</feature>
<feature type="compositionally biased region" description="Basic and acidic residues" evidence="2">
    <location>
        <begin position="543"/>
        <end position="558"/>
    </location>
</feature>
<evidence type="ECO:0000256" key="2">
    <source>
        <dbReference type="SAM" id="MobiDB-lite"/>
    </source>
</evidence>
<feature type="region of interest" description="Disordered" evidence="2">
    <location>
        <begin position="1"/>
        <end position="89"/>
    </location>
</feature>
<feature type="region of interest" description="Disordered" evidence="2">
    <location>
        <begin position="118"/>
        <end position="251"/>
    </location>
</feature>
<feature type="compositionally biased region" description="Basic and acidic residues" evidence="2">
    <location>
        <begin position="1"/>
        <end position="16"/>
    </location>
</feature>
<evidence type="ECO:0008006" key="4">
    <source>
        <dbReference type="Google" id="ProtNLM"/>
    </source>
</evidence>
<organism evidence="3">
    <name type="scientific">Tanacetum cinerariifolium</name>
    <name type="common">Dalmatian daisy</name>
    <name type="synonym">Chrysanthemum cinerariifolium</name>
    <dbReference type="NCBI Taxonomy" id="118510"/>
    <lineage>
        <taxon>Eukaryota</taxon>
        <taxon>Viridiplantae</taxon>
        <taxon>Streptophyta</taxon>
        <taxon>Embryophyta</taxon>
        <taxon>Tracheophyta</taxon>
        <taxon>Spermatophyta</taxon>
        <taxon>Magnoliopsida</taxon>
        <taxon>eudicotyledons</taxon>
        <taxon>Gunneridae</taxon>
        <taxon>Pentapetalae</taxon>
        <taxon>asterids</taxon>
        <taxon>campanulids</taxon>
        <taxon>Asterales</taxon>
        <taxon>Asteraceae</taxon>
        <taxon>Asteroideae</taxon>
        <taxon>Anthemideae</taxon>
        <taxon>Anthemidinae</taxon>
        <taxon>Tanacetum</taxon>
    </lineage>
</organism>
<dbReference type="AlphaFoldDB" id="A0A6L2NGY0"/>
<feature type="compositionally biased region" description="Acidic residues" evidence="2">
    <location>
        <begin position="207"/>
        <end position="221"/>
    </location>
</feature>
<evidence type="ECO:0000256" key="1">
    <source>
        <dbReference type="ARBA" id="ARBA00023054"/>
    </source>
</evidence>
<dbReference type="PANTHER" id="PTHR15073:SF1">
    <property type="entry name" value="RETICULOCYTE-BINDING PROTEIN HOMOLOG 2A"/>
    <property type="match status" value="1"/>
</dbReference>
<feature type="compositionally biased region" description="Basic residues" evidence="2">
    <location>
        <begin position="233"/>
        <end position="243"/>
    </location>
</feature>
<feature type="compositionally biased region" description="Acidic residues" evidence="2">
    <location>
        <begin position="72"/>
        <end position="83"/>
    </location>
</feature>
<feature type="region of interest" description="Disordered" evidence="2">
    <location>
        <begin position="484"/>
        <end position="613"/>
    </location>
</feature>
<dbReference type="InterPro" id="IPR051483">
    <property type="entry name" value="MAP7_domain-containing"/>
</dbReference>
<protein>
    <recommendedName>
        <fullName evidence="4">ELM2 domain-containing protein</fullName>
    </recommendedName>
</protein>
<reference evidence="3" key="1">
    <citation type="journal article" date="2019" name="Sci. Rep.">
        <title>Draft genome of Tanacetum cinerariifolium, the natural source of mosquito coil.</title>
        <authorList>
            <person name="Yamashiro T."/>
            <person name="Shiraishi A."/>
            <person name="Satake H."/>
            <person name="Nakayama K."/>
        </authorList>
    </citation>
    <scope>NUCLEOTIDE SEQUENCE</scope>
</reference>
<dbReference type="PANTHER" id="PTHR15073">
    <property type="entry name" value="MICROTUBULE-ASSOCIATED PROTEIN"/>
    <property type="match status" value="1"/>
</dbReference>
<keyword evidence="1" id="KW-0175">Coiled coil</keyword>
<name>A0A6L2NGY0_TANCI</name>
<accession>A0A6L2NGY0</accession>
<feature type="compositionally biased region" description="Basic and acidic residues" evidence="2">
    <location>
        <begin position="133"/>
        <end position="146"/>
    </location>
</feature>